<protein>
    <submittedName>
        <fullName evidence="1">Uncharacterized protein</fullName>
    </submittedName>
</protein>
<dbReference type="AlphaFoldDB" id="A0A1F5P9W6"/>
<comment type="caution">
    <text evidence="1">The sequence shown here is derived from an EMBL/GenBank/DDBJ whole genome shotgun (WGS) entry which is preliminary data.</text>
</comment>
<accession>A0A1F5P9W6</accession>
<evidence type="ECO:0000313" key="1">
    <source>
        <dbReference type="EMBL" id="OGE86678.1"/>
    </source>
</evidence>
<dbReference type="EMBL" id="MFES01000001">
    <property type="protein sequence ID" value="OGE86678.1"/>
    <property type="molecule type" value="Genomic_DNA"/>
</dbReference>
<name>A0A1F5P9W6_9BACT</name>
<gene>
    <name evidence="1" type="ORF">A3J48_01930</name>
</gene>
<evidence type="ECO:0000313" key="2">
    <source>
        <dbReference type="Proteomes" id="UP000176786"/>
    </source>
</evidence>
<dbReference type="Proteomes" id="UP000176786">
    <property type="component" value="Unassembled WGS sequence"/>
</dbReference>
<dbReference type="STRING" id="1817832.A3J48_01930"/>
<reference evidence="1 2" key="1">
    <citation type="journal article" date="2016" name="Nat. Commun.">
        <title>Thousands of microbial genomes shed light on interconnected biogeochemical processes in an aquifer system.</title>
        <authorList>
            <person name="Anantharaman K."/>
            <person name="Brown C.T."/>
            <person name="Hug L.A."/>
            <person name="Sharon I."/>
            <person name="Castelle C.J."/>
            <person name="Probst A.J."/>
            <person name="Thomas B.C."/>
            <person name="Singh A."/>
            <person name="Wilkins M.J."/>
            <person name="Karaoz U."/>
            <person name="Brodie E.L."/>
            <person name="Williams K.H."/>
            <person name="Hubbard S.S."/>
            <person name="Banfield J.F."/>
        </authorList>
    </citation>
    <scope>NUCLEOTIDE SEQUENCE [LARGE SCALE GENOMIC DNA]</scope>
</reference>
<proteinExistence type="predicted"/>
<sequence>MGLSISTIAKRVGVSKSSVSLWCRNITLTNGQKEKLLANMVKGGHAGRMIGADINRQRKLRLLEAYKEDGLKTVDRLSNRDLLVAGTCLYWAEGSKTDNRLIFVNSDPKMILLACRYMREILGIKKDLIRITIQINRIHEGRIGEVQNFWSKLLGLPLNQFGKPYYINILPKKVYSNYNEYYGIARLRVLKSSRLQYKVLGLIEAFKKQSLPR</sequence>
<organism evidence="1 2">
    <name type="scientific">Candidatus Doudnabacteria bacterium RIFCSPHIGHO2_02_FULL_46_11</name>
    <dbReference type="NCBI Taxonomy" id="1817832"/>
    <lineage>
        <taxon>Bacteria</taxon>
        <taxon>Candidatus Doudnaibacteriota</taxon>
    </lineage>
</organism>